<feature type="non-terminal residue" evidence="13">
    <location>
        <position position="227"/>
    </location>
</feature>
<dbReference type="Pfam" id="PF02931">
    <property type="entry name" value="Neur_chan_LBD"/>
    <property type="match status" value="1"/>
</dbReference>
<comment type="similarity">
    <text evidence="11">Belongs to the ligand-gated ion channel (TC 1.A.9) family.</text>
</comment>
<evidence type="ECO:0000256" key="9">
    <source>
        <dbReference type="ARBA" id="ARBA00023303"/>
    </source>
</evidence>
<evidence type="ECO:0000256" key="3">
    <source>
        <dbReference type="ARBA" id="ARBA00022692"/>
    </source>
</evidence>
<dbReference type="InterPro" id="IPR002394">
    <property type="entry name" value="Nicotinic_acetylcholine_rcpt"/>
</dbReference>
<dbReference type="GO" id="GO:0005231">
    <property type="term" value="F:excitatory extracellular ligand-gated monoatomic ion channel activity"/>
    <property type="evidence" value="ECO:0000318"/>
    <property type="project" value="GO_Central"/>
</dbReference>
<dbReference type="GO" id="GO:0045211">
    <property type="term" value="C:postsynaptic membrane"/>
    <property type="evidence" value="ECO:0007669"/>
    <property type="project" value="InterPro"/>
</dbReference>
<dbReference type="AlphaFoldDB" id="A7SC05"/>
<gene>
    <name evidence="13" type="ORF">NEMVEDRAFT_v1g52909</name>
</gene>
<dbReference type="GO" id="GO:0043005">
    <property type="term" value="C:neuron projection"/>
    <property type="evidence" value="ECO:0000318"/>
    <property type="project" value="GO_Central"/>
</dbReference>
<dbReference type="InterPro" id="IPR018000">
    <property type="entry name" value="Neurotransmitter_ion_chnl_CS"/>
</dbReference>
<comment type="subcellular location">
    <subcellularLocation>
        <location evidence="10">Synaptic cell membrane</location>
        <topology evidence="10">Multi-pass membrane protein</topology>
    </subcellularLocation>
</comment>
<evidence type="ECO:0000256" key="4">
    <source>
        <dbReference type="ARBA" id="ARBA00023018"/>
    </source>
</evidence>
<evidence type="ECO:0000313" key="13">
    <source>
        <dbReference type="EMBL" id="EDO38752.1"/>
    </source>
</evidence>
<dbReference type="InterPro" id="IPR036734">
    <property type="entry name" value="Neur_chan_lig-bd_sf"/>
</dbReference>
<dbReference type="PRINTS" id="PR00252">
    <property type="entry name" value="NRIONCHANNEL"/>
</dbReference>
<evidence type="ECO:0000259" key="12">
    <source>
        <dbReference type="Pfam" id="PF02931"/>
    </source>
</evidence>
<evidence type="ECO:0000256" key="11">
    <source>
        <dbReference type="RuleBase" id="RU000687"/>
    </source>
</evidence>
<evidence type="ECO:0000256" key="5">
    <source>
        <dbReference type="ARBA" id="ARBA00023065"/>
    </source>
</evidence>
<evidence type="ECO:0000256" key="2">
    <source>
        <dbReference type="ARBA" id="ARBA00022475"/>
    </source>
</evidence>
<evidence type="ECO:0000313" key="14">
    <source>
        <dbReference type="Proteomes" id="UP000001593"/>
    </source>
</evidence>
<feature type="non-terminal residue" evidence="13">
    <location>
        <position position="1"/>
    </location>
</feature>
<dbReference type="CDD" id="cd18997">
    <property type="entry name" value="LGIC_ECD_nAChR"/>
    <property type="match status" value="1"/>
</dbReference>
<keyword evidence="2" id="KW-1003">Cell membrane</keyword>
<dbReference type="PROSITE" id="PS00236">
    <property type="entry name" value="NEUROTR_ION_CHANNEL"/>
    <property type="match status" value="1"/>
</dbReference>
<dbReference type="PRINTS" id="PR00254">
    <property type="entry name" value="NICOTINICR"/>
</dbReference>
<dbReference type="STRING" id="45351.A7SC05"/>
<accession>A7SC05</accession>
<dbReference type="KEGG" id="nve:5510324"/>
<sequence>RDEEHLMEHLFRNYKPQLRPVISKTHNITVKFGISLHQIFDVHEKNQVLKIGLWVRQSWYNPFLVWNASEFGGIRSINVDPKMVWTPDLYLYNNADERDDGAMDRFRTKIVLSDTGQSKWLAPIILSSSCKIDVKYFPFDAQACDFKFGSWTYDGFKLDIIMESDHADTKKFVSNGEWDLVSFHARRNELYYVCCDEPYPDVTYTLKIRRRSMYYYVNIIIPCVLIT</sequence>
<dbReference type="EMBL" id="DS469620">
    <property type="protein sequence ID" value="EDO38752.1"/>
    <property type="molecule type" value="Genomic_DNA"/>
</dbReference>
<keyword evidence="8" id="KW-1071">Ligand-gated ion channel</keyword>
<dbReference type="PhylomeDB" id="A7SC05"/>
<keyword evidence="14" id="KW-1185">Reference proteome</keyword>
<evidence type="ECO:0000256" key="7">
    <source>
        <dbReference type="ARBA" id="ARBA00023170"/>
    </source>
</evidence>
<dbReference type="GO" id="GO:0007268">
    <property type="term" value="P:chemical synaptic transmission"/>
    <property type="evidence" value="ECO:0000318"/>
    <property type="project" value="GO_Central"/>
</dbReference>
<dbReference type="PANTHER" id="PTHR18945">
    <property type="entry name" value="NEUROTRANSMITTER GATED ION CHANNEL"/>
    <property type="match status" value="1"/>
</dbReference>
<dbReference type="InParanoid" id="A7SC05"/>
<proteinExistence type="inferred from homology"/>
<keyword evidence="1 11" id="KW-0813">Transport</keyword>
<dbReference type="OMA" id="VISKTHN"/>
<dbReference type="SUPFAM" id="SSF63712">
    <property type="entry name" value="Nicotinic receptor ligand binding domain-like"/>
    <property type="match status" value="1"/>
</dbReference>
<dbReference type="Proteomes" id="UP000001593">
    <property type="component" value="Unassembled WGS sequence"/>
</dbReference>
<keyword evidence="7" id="KW-0675">Receptor</keyword>
<dbReference type="HOGENOM" id="CLU_018074_2_2_1"/>
<reference evidence="13 14" key="1">
    <citation type="journal article" date="2007" name="Science">
        <title>Sea anemone genome reveals ancestral eumetazoan gene repertoire and genomic organization.</title>
        <authorList>
            <person name="Putnam N.H."/>
            <person name="Srivastava M."/>
            <person name="Hellsten U."/>
            <person name="Dirks B."/>
            <person name="Chapman J."/>
            <person name="Salamov A."/>
            <person name="Terry A."/>
            <person name="Shapiro H."/>
            <person name="Lindquist E."/>
            <person name="Kapitonov V.V."/>
            <person name="Jurka J."/>
            <person name="Genikhovich G."/>
            <person name="Grigoriev I.V."/>
            <person name="Lucas S.M."/>
            <person name="Steele R.E."/>
            <person name="Finnerty J.R."/>
            <person name="Technau U."/>
            <person name="Martindale M.Q."/>
            <person name="Rokhsar D.S."/>
        </authorList>
    </citation>
    <scope>NUCLEOTIDE SEQUENCE [LARGE SCALE GENOMIC DNA]</scope>
    <source>
        <strain evidence="14">CH2 X CH6</strain>
    </source>
</reference>
<evidence type="ECO:0000256" key="1">
    <source>
        <dbReference type="ARBA" id="ARBA00022448"/>
    </source>
</evidence>
<evidence type="ECO:0000256" key="8">
    <source>
        <dbReference type="ARBA" id="ARBA00023286"/>
    </source>
</evidence>
<dbReference type="GO" id="GO:0005886">
    <property type="term" value="C:plasma membrane"/>
    <property type="evidence" value="ECO:0000318"/>
    <property type="project" value="GO_Central"/>
</dbReference>
<dbReference type="GO" id="GO:1902495">
    <property type="term" value="C:transmembrane transporter complex"/>
    <property type="evidence" value="ECO:0000318"/>
    <property type="project" value="GO_Central"/>
</dbReference>
<evidence type="ECO:0000256" key="10">
    <source>
        <dbReference type="ARBA" id="ARBA00034099"/>
    </source>
</evidence>
<dbReference type="GO" id="GO:0042391">
    <property type="term" value="P:regulation of membrane potential"/>
    <property type="evidence" value="ECO:0000318"/>
    <property type="project" value="GO_Central"/>
</dbReference>
<dbReference type="InterPro" id="IPR006202">
    <property type="entry name" value="Neur_chan_lig-bd"/>
</dbReference>
<dbReference type="InterPro" id="IPR006201">
    <property type="entry name" value="Neur_channel"/>
</dbReference>
<name>A7SC05_NEMVE</name>
<evidence type="ECO:0000256" key="6">
    <source>
        <dbReference type="ARBA" id="ARBA00023136"/>
    </source>
</evidence>
<keyword evidence="5 11" id="KW-0406">Ion transport</keyword>
<protein>
    <recommendedName>
        <fullName evidence="12">Neurotransmitter-gated ion-channel ligand-binding domain-containing protein</fullName>
    </recommendedName>
</protein>
<dbReference type="GO" id="GO:0045202">
    <property type="term" value="C:synapse"/>
    <property type="evidence" value="ECO:0000318"/>
    <property type="project" value="GO_Central"/>
</dbReference>
<keyword evidence="4" id="KW-0770">Synapse</keyword>
<dbReference type="eggNOG" id="KOG3646">
    <property type="taxonomic scope" value="Eukaryota"/>
</dbReference>
<dbReference type="GO" id="GO:0004888">
    <property type="term" value="F:transmembrane signaling receptor activity"/>
    <property type="evidence" value="ECO:0007669"/>
    <property type="project" value="InterPro"/>
</dbReference>
<dbReference type="Gene3D" id="2.70.170.10">
    <property type="entry name" value="Neurotransmitter-gated ion-channel ligand-binding domain"/>
    <property type="match status" value="1"/>
</dbReference>
<dbReference type="GO" id="GO:0022848">
    <property type="term" value="F:acetylcholine-gated monoatomic cation-selective channel activity"/>
    <property type="evidence" value="ECO:0007669"/>
    <property type="project" value="InterPro"/>
</dbReference>
<keyword evidence="3" id="KW-0812">Transmembrane</keyword>
<keyword evidence="9 11" id="KW-0407">Ion channel</keyword>
<organism evidence="13 14">
    <name type="scientific">Nematostella vectensis</name>
    <name type="common">Starlet sea anemone</name>
    <dbReference type="NCBI Taxonomy" id="45351"/>
    <lineage>
        <taxon>Eukaryota</taxon>
        <taxon>Metazoa</taxon>
        <taxon>Cnidaria</taxon>
        <taxon>Anthozoa</taxon>
        <taxon>Hexacorallia</taxon>
        <taxon>Actiniaria</taxon>
        <taxon>Edwardsiidae</taxon>
        <taxon>Nematostella</taxon>
    </lineage>
</organism>
<dbReference type="GO" id="GO:1904315">
    <property type="term" value="F:transmitter-gated monoatomic ion channel activity involved in regulation of postsynaptic membrane potential"/>
    <property type="evidence" value="ECO:0000318"/>
    <property type="project" value="GO_Central"/>
</dbReference>
<dbReference type="FunFam" id="2.70.170.10:FF:000030">
    <property type="entry name" value="AcetylCholine Receptor"/>
    <property type="match status" value="1"/>
</dbReference>
<keyword evidence="6" id="KW-0472">Membrane</keyword>
<feature type="domain" description="Neurotransmitter-gated ion-channel ligand-binding" evidence="12">
    <location>
        <begin position="3"/>
        <end position="211"/>
    </location>
</feature>
<dbReference type="GO" id="GO:0034220">
    <property type="term" value="P:monoatomic ion transmembrane transport"/>
    <property type="evidence" value="ECO:0000318"/>
    <property type="project" value="GO_Central"/>
</dbReference>